<accession>A0A9J6ZLS9</accession>
<keyword evidence="2" id="KW-0812">Transmembrane</keyword>
<evidence type="ECO:0000256" key="2">
    <source>
        <dbReference type="SAM" id="Phobius"/>
    </source>
</evidence>
<evidence type="ECO:0000313" key="3">
    <source>
        <dbReference type="EMBL" id="URW78619.1"/>
    </source>
</evidence>
<feature type="coiled-coil region" evidence="1">
    <location>
        <begin position="85"/>
        <end position="134"/>
    </location>
</feature>
<dbReference type="RefSeq" id="WP_250721983.1">
    <property type="nucleotide sequence ID" value="NZ_CP098400.1"/>
</dbReference>
<dbReference type="Pfam" id="PF12732">
    <property type="entry name" value="YtxH"/>
    <property type="match status" value="1"/>
</dbReference>
<dbReference type="KEGG" id="alkq:M9189_07045"/>
<name>A0A9J6ZLS9_9BACT</name>
<reference evidence="3" key="1">
    <citation type="submission" date="2022-05" db="EMBL/GenBank/DDBJ databases">
        <authorList>
            <person name="Sun X."/>
        </authorList>
    </citation>
    <scope>NUCLEOTIDE SEQUENCE</scope>
    <source>
        <strain evidence="3">Ai-910</strain>
    </source>
</reference>
<gene>
    <name evidence="3" type="ORF">M9189_07045</name>
</gene>
<dbReference type="EMBL" id="CP098400">
    <property type="protein sequence ID" value="URW78619.1"/>
    <property type="molecule type" value="Genomic_DNA"/>
</dbReference>
<reference evidence="3" key="2">
    <citation type="submission" date="2022-06" db="EMBL/GenBank/DDBJ databases">
        <title>Xiashengella guii gen. nov. sp. nov., a bacterium isolated form anaerobic digestion tank.</title>
        <authorList>
            <person name="Huang H."/>
        </authorList>
    </citation>
    <scope>NUCLEOTIDE SEQUENCE</scope>
    <source>
        <strain evidence="3">Ai-910</strain>
    </source>
</reference>
<dbReference type="PANTHER" id="PTHR35792">
    <property type="entry name" value="GENERAL STRESS PROTEIN"/>
    <property type="match status" value="1"/>
</dbReference>
<dbReference type="Proteomes" id="UP001056426">
    <property type="component" value="Chromosome"/>
</dbReference>
<dbReference type="InterPro" id="IPR052928">
    <property type="entry name" value="Desiccation-related_membrane"/>
</dbReference>
<organism evidence="3 4">
    <name type="scientific">Xiashengella succiniciproducens</name>
    <dbReference type="NCBI Taxonomy" id="2949635"/>
    <lineage>
        <taxon>Bacteria</taxon>
        <taxon>Pseudomonadati</taxon>
        <taxon>Bacteroidota</taxon>
        <taxon>Bacteroidia</taxon>
        <taxon>Marinilabiliales</taxon>
        <taxon>Marinilabiliaceae</taxon>
        <taxon>Xiashengella</taxon>
    </lineage>
</organism>
<dbReference type="InterPro" id="IPR024623">
    <property type="entry name" value="YtxH"/>
</dbReference>
<dbReference type="AlphaFoldDB" id="A0A9J6ZLS9"/>
<proteinExistence type="predicted"/>
<keyword evidence="1" id="KW-0175">Coiled coil</keyword>
<dbReference type="PANTHER" id="PTHR35792:SF1">
    <property type="entry name" value="SLL0268 PROTEIN"/>
    <property type="match status" value="1"/>
</dbReference>
<sequence length="138" mass="15466">MVNIRKKYRREIHVSQYFPKLKYLHPVLGWLIFIHKNHAIGNKSHTLKFIAMKSAGSFLGGILAGAAIGAALALLYAPQSGEETRKALKKKISELEGELEALGSTLREKGVEIKDEVKKSIDDIEKKISKLRAEYAKH</sequence>
<feature type="transmembrane region" description="Helical" evidence="2">
    <location>
        <begin position="58"/>
        <end position="77"/>
    </location>
</feature>
<keyword evidence="2" id="KW-0472">Membrane</keyword>
<evidence type="ECO:0000313" key="4">
    <source>
        <dbReference type="Proteomes" id="UP001056426"/>
    </source>
</evidence>
<evidence type="ECO:0000256" key="1">
    <source>
        <dbReference type="SAM" id="Coils"/>
    </source>
</evidence>
<protein>
    <submittedName>
        <fullName evidence="3">YtxH domain-containing protein</fullName>
    </submittedName>
</protein>
<keyword evidence="4" id="KW-1185">Reference proteome</keyword>
<keyword evidence="2" id="KW-1133">Transmembrane helix</keyword>